<evidence type="ECO:0000259" key="9">
    <source>
        <dbReference type="PROSITE" id="PS50859"/>
    </source>
</evidence>
<dbReference type="PROSITE" id="PS50859">
    <property type="entry name" value="LONGIN"/>
    <property type="match status" value="1"/>
</dbReference>
<proteinExistence type="inferred from homology"/>
<comment type="subcellular location">
    <subcellularLocation>
        <location evidence="7">Endomembrane system</location>
        <topology evidence="7">Lipid-anchor</topology>
        <orientation evidence="7">Cytoplasmic side</orientation>
    </subcellularLocation>
</comment>
<dbReference type="InterPro" id="IPR011012">
    <property type="entry name" value="Longin-like_dom_sf"/>
</dbReference>
<accession>A0A9C7USF6</accession>
<dbReference type="Gene3D" id="3.30.450.50">
    <property type="entry name" value="Longin domain"/>
    <property type="match status" value="1"/>
</dbReference>
<organism evidence="11 12">
    <name type="scientific">Galdieria partita</name>
    <dbReference type="NCBI Taxonomy" id="83374"/>
    <lineage>
        <taxon>Eukaryota</taxon>
        <taxon>Rhodophyta</taxon>
        <taxon>Bangiophyceae</taxon>
        <taxon>Galdieriales</taxon>
        <taxon>Galdieriaceae</taxon>
        <taxon>Galdieria</taxon>
    </lineage>
</organism>
<protein>
    <submittedName>
        <fullName evidence="11">Uncharacterized protein</fullName>
    </submittedName>
</protein>
<keyword evidence="2" id="KW-0488">Methylation</keyword>
<dbReference type="SUPFAM" id="SSF58038">
    <property type="entry name" value="SNARE fusion complex"/>
    <property type="match status" value="1"/>
</dbReference>
<evidence type="ECO:0000256" key="6">
    <source>
        <dbReference type="ARBA" id="ARBA00023289"/>
    </source>
</evidence>
<evidence type="ECO:0000259" key="10">
    <source>
        <dbReference type="PROSITE" id="PS50892"/>
    </source>
</evidence>
<keyword evidence="3" id="KW-0472">Membrane</keyword>
<dbReference type="CDD" id="cd15867">
    <property type="entry name" value="R-SNARE_YKT6"/>
    <property type="match status" value="1"/>
</dbReference>
<dbReference type="Pfam" id="PF13774">
    <property type="entry name" value="Longin"/>
    <property type="match status" value="1"/>
</dbReference>
<dbReference type="EMBL" id="BQMJ01000045">
    <property type="protein sequence ID" value="GJQ13597.1"/>
    <property type="molecule type" value="Genomic_DNA"/>
</dbReference>
<feature type="domain" description="V-SNARE coiled-coil homology" evidence="10">
    <location>
        <begin position="140"/>
        <end position="200"/>
    </location>
</feature>
<comment type="similarity">
    <text evidence="1">Belongs to the synaptobrevin family.</text>
</comment>
<dbReference type="CDD" id="cd14824">
    <property type="entry name" value="Longin"/>
    <property type="match status" value="1"/>
</dbReference>
<dbReference type="SMART" id="SM01270">
    <property type="entry name" value="Longin"/>
    <property type="match status" value="1"/>
</dbReference>
<dbReference type="InterPro" id="IPR045848">
    <property type="entry name" value="R-SNARE_YKT6"/>
</dbReference>
<keyword evidence="12" id="KW-1185">Reference proteome</keyword>
<dbReference type="PROSITE" id="PS50892">
    <property type="entry name" value="V_SNARE"/>
    <property type="match status" value="1"/>
</dbReference>
<dbReference type="Proteomes" id="UP001061958">
    <property type="component" value="Unassembled WGS sequence"/>
</dbReference>
<comment type="caution">
    <text evidence="11">The sequence shown here is derived from an EMBL/GenBank/DDBJ whole genome shotgun (WGS) entry which is preliminary data.</text>
</comment>
<dbReference type="SUPFAM" id="SSF64356">
    <property type="entry name" value="SNARE-like"/>
    <property type="match status" value="1"/>
</dbReference>
<dbReference type="PANTHER" id="PTHR45806">
    <property type="entry name" value="SYNAPTOBREVIN HOMOLOG YKT6"/>
    <property type="match status" value="1"/>
</dbReference>
<dbReference type="Pfam" id="PF00957">
    <property type="entry name" value="Synaptobrevin"/>
    <property type="match status" value="1"/>
</dbReference>
<dbReference type="GO" id="GO:0006888">
    <property type="term" value="P:endoplasmic reticulum to Golgi vesicle-mediated transport"/>
    <property type="evidence" value="ECO:0007669"/>
    <property type="project" value="TreeGrafter"/>
</dbReference>
<evidence type="ECO:0000256" key="7">
    <source>
        <dbReference type="ARBA" id="ARBA00046278"/>
    </source>
</evidence>
<dbReference type="Gene3D" id="1.20.5.110">
    <property type="match status" value="1"/>
</dbReference>
<reference evidence="11" key="2">
    <citation type="submission" date="2022-01" db="EMBL/GenBank/DDBJ databases">
        <authorList>
            <person name="Hirooka S."/>
            <person name="Miyagishima S.Y."/>
        </authorList>
    </citation>
    <scope>NUCLEOTIDE SEQUENCE</scope>
    <source>
        <strain evidence="11">NBRC 102759</strain>
    </source>
</reference>
<dbReference type="GO" id="GO:0005484">
    <property type="term" value="F:SNAP receptor activity"/>
    <property type="evidence" value="ECO:0007669"/>
    <property type="project" value="TreeGrafter"/>
</dbReference>
<feature type="domain" description="Longin" evidence="9">
    <location>
        <begin position="7"/>
        <end position="116"/>
    </location>
</feature>
<sequence length="200" mass="23083">MKIIALFVLRKEESDKEPFILSSAYHLNEFGYFQRNSIREFANFFAKTLVKRVPYGERASVEHQDTYVCHVYNASNGLASVVLCDKEYPRRVAFTLLGKVIDEFTKENNENVWKTAHSELTCSFVQKAVDEYQDPAKADSIVRIQKDLDETKIILHKTIDSVLERGTKLDALVEKSNDLSMQSKMFYRTARKQNSCCGFM</sequence>
<dbReference type="AlphaFoldDB" id="A0A9C7USF6"/>
<evidence type="ECO:0000313" key="11">
    <source>
        <dbReference type="EMBL" id="GJQ13597.1"/>
    </source>
</evidence>
<dbReference type="InterPro" id="IPR042855">
    <property type="entry name" value="V_SNARE_CC"/>
</dbReference>
<dbReference type="GO" id="GO:0005794">
    <property type="term" value="C:Golgi apparatus"/>
    <property type="evidence" value="ECO:0007669"/>
    <property type="project" value="TreeGrafter"/>
</dbReference>
<keyword evidence="5" id="KW-0449">Lipoprotein</keyword>
<evidence type="ECO:0000256" key="5">
    <source>
        <dbReference type="ARBA" id="ARBA00023288"/>
    </source>
</evidence>
<evidence type="ECO:0000256" key="2">
    <source>
        <dbReference type="ARBA" id="ARBA00022481"/>
    </source>
</evidence>
<evidence type="ECO:0000256" key="3">
    <source>
        <dbReference type="ARBA" id="ARBA00023136"/>
    </source>
</evidence>
<evidence type="ECO:0000256" key="4">
    <source>
        <dbReference type="ARBA" id="ARBA00023139"/>
    </source>
</evidence>
<evidence type="ECO:0000256" key="8">
    <source>
        <dbReference type="PROSITE-ProRule" id="PRU00290"/>
    </source>
</evidence>
<dbReference type="PANTHER" id="PTHR45806:SF1">
    <property type="entry name" value="SYNAPTOBREVIN HOMOLOG YKT6"/>
    <property type="match status" value="1"/>
</dbReference>
<keyword evidence="6" id="KW-0636">Prenylation</keyword>
<dbReference type="OrthoDB" id="27923at2759"/>
<keyword evidence="8" id="KW-0175">Coiled coil</keyword>
<dbReference type="InterPro" id="IPR010908">
    <property type="entry name" value="Longin_dom"/>
</dbReference>
<evidence type="ECO:0000256" key="1">
    <source>
        <dbReference type="ARBA" id="ARBA00008025"/>
    </source>
</evidence>
<evidence type="ECO:0000313" key="12">
    <source>
        <dbReference type="Proteomes" id="UP001061958"/>
    </source>
</evidence>
<gene>
    <name evidence="11" type="ORF">GpartN1_g5388.t1</name>
</gene>
<keyword evidence="4" id="KW-0564">Palmitate</keyword>
<reference evidence="11" key="1">
    <citation type="journal article" date="2022" name="Proc. Natl. Acad. Sci. U.S.A.">
        <title>Life cycle and functional genomics of the unicellular red alga Galdieria for elucidating algal and plant evolution and industrial use.</title>
        <authorList>
            <person name="Hirooka S."/>
            <person name="Itabashi T."/>
            <person name="Ichinose T.M."/>
            <person name="Onuma R."/>
            <person name="Fujiwara T."/>
            <person name="Yamashita S."/>
            <person name="Jong L.W."/>
            <person name="Tomita R."/>
            <person name="Iwane A.H."/>
            <person name="Miyagishima S.Y."/>
        </authorList>
    </citation>
    <scope>NUCLEOTIDE SEQUENCE</scope>
    <source>
        <strain evidence="11">NBRC 102759</strain>
    </source>
</reference>
<name>A0A9C7USF6_9RHOD</name>